<keyword evidence="3" id="KW-1185">Reference proteome</keyword>
<feature type="domain" description="DUF397" evidence="1">
    <location>
        <begin position="3"/>
        <end position="56"/>
    </location>
</feature>
<evidence type="ECO:0000259" key="1">
    <source>
        <dbReference type="Pfam" id="PF04149"/>
    </source>
</evidence>
<dbReference type="Pfam" id="PF04149">
    <property type="entry name" value="DUF397"/>
    <property type="match status" value="1"/>
</dbReference>
<protein>
    <submittedName>
        <fullName evidence="2">DUF397 domain-containing protein</fullName>
    </submittedName>
</protein>
<accession>A0A846Z4Z5</accession>
<reference evidence="2 3" key="1">
    <citation type="submission" date="2020-04" db="EMBL/GenBank/DDBJ databases">
        <title>MicrobeNet Type strains.</title>
        <authorList>
            <person name="Nicholson A.C."/>
        </authorList>
    </citation>
    <scope>NUCLEOTIDE SEQUENCE [LARGE SCALE GENOMIC DNA]</scope>
    <source>
        <strain evidence="2 3">ATCC BAA-277</strain>
    </source>
</reference>
<dbReference type="Proteomes" id="UP000579250">
    <property type="component" value="Unassembled WGS sequence"/>
</dbReference>
<dbReference type="EMBL" id="JAAXPI010000026">
    <property type="protein sequence ID" value="NKZ05844.1"/>
    <property type="molecule type" value="Genomic_DNA"/>
</dbReference>
<comment type="caution">
    <text evidence="2">The sequence shown here is derived from an EMBL/GenBank/DDBJ whole genome shotgun (WGS) entry which is preliminary data.</text>
</comment>
<dbReference type="InterPro" id="IPR007278">
    <property type="entry name" value="DUF397"/>
</dbReference>
<organism evidence="2 3">
    <name type="scientific">Actinomadura latina</name>
    <dbReference type="NCBI Taxonomy" id="163603"/>
    <lineage>
        <taxon>Bacteria</taxon>
        <taxon>Bacillati</taxon>
        <taxon>Actinomycetota</taxon>
        <taxon>Actinomycetes</taxon>
        <taxon>Streptosporangiales</taxon>
        <taxon>Thermomonosporaceae</taxon>
        <taxon>Actinomadura</taxon>
    </lineage>
</organism>
<evidence type="ECO:0000313" key="2">
    <source>
        <dbReference type="EMBL" id="NKZ05844.1"/>
    </source>
</evidence>
<name>A0A846Z4Z5_9ACTN</name>
<dbReference type="AlphaFoldDB" id="A0A846Z4Z5"/>
<dbReference type="RefSeq" id="WP_067629547.1">
    <property type="nucleotide sequence ID" value="NZ_JAAXPI010000026.1"/>
</dbReference>
<proteinExistence type="predicted"/>
<evidence type="ECO:0000313" key="3">
    <source>
        <dbReference type="Proteomes" id="UP000579250"/>
    </source>
</evidence>
<gene>
    <name evidence="2" type="ORF">HGB48_19135</name>
</gene>
<sequence length="62" mass="6475">MTTWRKSSYSQSHGTSDCVELASLEGAVGIRDSKSLSAAHLVVSAGDLAALLGRVKAGHYDL</sequence>